<gene>
    <name evidence="3" type="ORF">KQ910_13295</name>
</gene>
<organism evidence="3 4">
    <name type="scientific">Reyranella humidisoli</name>
    <dbReference type="NCBI Taxonomy" id="2849149"/>
    <lineage>
        <taxon>Bacteria</taxon>
        <taxon>Pseudomonadati</taxon>
        <taxon>Pseudomonadota</taxon>
        <taxon>Alphaproteobacteria</taxon>
        <taxon>Hyphomicrobiales</taxon>
        <taxon>Reyranellaceae</taxon>
        <taxon>Reyranella</taxon>
    </lineage>
</organism>
<evidence type="ECO:0000313" key="3">
    <source>
        <dbReference type="EMBL" id="MBU8874744.1"/>
    </source>
</evidence>
<protein>
    <recommendedName>
        <fullName evidence="2">EF-hand domain-containing protein</fullName>
    </recommendedName>
</protein>
<evidence type="ECO:0000259" key="2">
    <source>
        <dbReference type="PROSITE" id="PS50222"/>
    </source>
</evidence>
<feature type="signal peptide" evidence="1">
    <location>
        <begin position="1"/>
        <end position="21"/>
    </location>
</feature>
<keyword evidence="1" id="KW-0732">Signal</keyword>
<feature type="domain" description="EF-hand" evidence="2">
    <location>
        <begin position="22"/>
        <end position="57"/>
    </location>
</feature>
<evidence type="ECO:0000313" key="4">
    <source>
        <dbReference type="Proteomes" id="UP000727907"/>
    </source>
</evidence>
<proteinExistence type="predicted"/>
<comment type="caution">
    <text evidence="3">The sequence shown here is derived from an EMBL/GenBank/DDBJ whole genome shotgun (WGS) entry which is preliminary data.</text>
</comment>
<dbReference type="InterPro" id="IPR002048">
    <property type="entry name" value="EF_hand_dom"/>
</dbReference>
<name>A0ABS6ILE4_9HYPH</name>
<evidence type="ECO:0000256" key="1">
    <source>
        <dbReference type="SAM" id="SignalP"/>
    </source>
</evidence>
<dbReference type="RefSeq" id="WP_216960787.1">
    <property type="nucleotide sequence ID" value="NZ_JAHOPB010000001.1"/>
</dbReference>
<accession>A0ABS6ILE4</accession>
<dbReference type="PROSITE" id="PS50222">
    <property type="entry name" value="EF_HAND_2"/>
    <property type="match status" value="1"/>
</dbReference>
<keyword evidence="4" id="KW-1185">Reference proteome</keyword>
<sequence>MKKIFAAAAFATMIAAAPSFAATDAECTEMWKKADVNSDGNVSGGEAIRYVSFMRVAGMTVATEGTITQTEFMNACKADAYKPKQADAGAPLKGSNSFTEAQAKDRVIAQGMDGVTAMTKDGDGIWRGTAQQAGKPVQVAVDYKGNVVTANQ</sequence>
<dbReference type="EMBL" id="JAHOPB010000001">
    <property type="protein sequence ID" value="MBU8874744.1"/>
    <property type="molecule type" value="Genomic_DNA"/>
</dbReference>
<dbReference type="Proteomes" id="UP000727907">
    <property type="component" value="Unassembled WGS sequence"/>
</dbReference>
<reference evidence="3 4" key="1">
    <citation type="submission" date="2021-06" db="EMBL/GenBank/DDBJ databases">
        <authorList>
            <person name="Lee D.H."/>
        </authorList>
    </citation>
    <scope>NUCLEOTIDE SEQUENCE [LARGE SCALE GENOMIC DNA]</scope>
    <source>
        <strain evidence="3 4">MMS21-HV4-11</strain>
    </source>
</reference>
<feature type="chain" id="PRO_5045954141" description="EF-hand domain-containing protein" evidence="1">
    <location>
        <begin position="22"/>
        <end position="152"/>
    </location>
</feature>